<evidence type="ECO:0000313" key="2">
    <source>
        <dbReference type="EMBL" id="PWA66267.1"/>
    </source>
</evidence>
<dbReference type="SUPFAM" id="SSF54495">
    <property type="entry name" value="UBC-like"/>
    <property type="match status" value="1"/>
</dbReference>
<dbReference type="CDD" id="cd23794">
    <property type="entry name" value="UBCc_UBE2F_UBE2M"/>
    <property type="match status" value="1"/>
</dbReference>
<reference evidence="2 3" key="1">
    <citation type="journal article" date="2018" name="Mol. Plant">
        <title>The genome of Artemisia annua provides insight into the evolution of Asteraceae family and artemisinin biosynthesis.</title>
        <authorList>
            <person name="Shen Q."/>
            <person name="Zhang L."/>
            <person name="Liao Z."/>
            <person name="Wang S."/>
            <person name="Yan T."/>
            <person name="Shi P."/>
            <person name="Liu M."/>
            <person name="Fu X."/>
            <person name="Pan Q."/>
            <person name="Wang Y."/>
            <person name="Lv Z."/>
            <person name="Lu X."/>
            <person name="Zhang F."/>
            <person name="Jiang W."/>
            <person name="Ma Y."/>
            <person name="Chen M."/>
            <person name="Hao X."/>
            <person name="Li L."/>
            <person name="Tang Y."/>
            <person name="Lv G."/>
            <person name="Zhou Y."/>
            <person name="Sun X."/>
            <person name="Brodelius P.E."/>
            <person name="Rose J.K.C."/>
            <person name="Tang K."/>
        </authorList>
    </citation>
    <scope>NUCLEOTIDE SEQUENCE [LARGE SCALE GENOMIC DNA]</scope>
    <source>
        <strain evidence="3">cv. Huhao1</strain>
        <tissue evidence="2">Leaf</tissue>
    </source>
</reference>
<dbReference type="Pfam" id="PF00179">
    <property type="entry name" value="UQ_con"/>
    <property type="match status" value="1"/>
</dbReference>
<evidence type="ECO:0000259" key="1">
    <source>
        <dbReference type="PROSITE" id="PS50127"/>
    </source>
</evidence>
<comment type="caution">
    <text evidence="2">The sequence shown here is derived from an EMBL/GenBank/DDBJ whole genome shotgun (WGS) entry which is preliminary data.</text>
</comment>
<dbReference type="EMBL" id="PKPP01004064">
    <property type="protein sequence ID" value="PWA66267.1"/>
    <property type="molecule type" value="Genomic_DNA"/>
</dbReference>
<keyword evidence="3" id="KW-1185">Reference proteome</keyword>
<dbReference type="AlphaFoldDB" id="A0A2U1MYF7"/>
<evidence type="ECO:0000313" key="3">
    <source>
        <dbReference type="Proteomes" id="UP000245207"/>
    </source>
</evidence>
<gene>
    <name evidence="2" type="ORF">CTI12_AA245150</name>
</gene>
<sequence length="200" mass="22167">MTFVLSIAPDEGGGKFLFTFNISSMYPYEAPKVMCITQVYHPNIGLEGKVWVNGLRGDWTPVHNIKTIVYGLCHLFTDPSHEDPLNHEAAFFLRDKPNEFRANVRTAMAGGRVGQTYFTPCPISHLEEKLNLLCFSYSNARGVVEEGPFSSLEACDMSGGPHNNPIPIPLSTRDHVLIRLNNSPSLKPPSTLAFSCKQSL</sequence>
<protein>
    <submittedName>
        <fullName evidence="2">Ubiquitin-conjugating enzyme, active site-containing protein</fullName>
    </submittedName>
</protein>
<proteinExistence type="predicted"/>
<dbReference type="PANTHER" id="PTHR24068">
    <property type="entry name" value="UBIQUITIN-CONJUGATING ENZYME E2"/>
    <property type="match status" value="1"/>
</dbReference>
<dbReference type="OrthoDB" id="9978460at2759"/>
<feature type="domain" description="UBC core" evidence="1">
    <location>
        <begin position="1"/>
        <end position="113"/>
    </location>
</feature>
<name>A0A2U1MYF7_ARTAN</name>
<dbReference type="SMART" id="SM00212">
    <property type="entry name" value="UBCc"/>
    <property type="match status" value="1"/>
</dbReference>
<accession>A0A2U1MYF7</accession>
<dbReference type="PROSITE" id="PS50127">
    <property type="entry name" value="UBC_2"/>
    <property type="match status" value="1"/>
</dbReference>
<dbReference type="InterPro" id="IPR000608">
    <property type="entry name" value="UBC"/>
</dbReference>
<organism evidence="2 3">
    <name type="scientific">Artemisia annua</name>
    <name type="common">Sweet wormwood</name>
    <dbReference type="NCBI Taxonomy" id="35608"/>
    <lineage>
        <taxon>Eukaryota</taxon>
        <taxon>Viridiplantae</taxon>
        <taxon>Streptophyta</taxon>
        <taxon>Embryophyta</taxon>
        <taxon>Tracheophyta</taxon>
        <taxon>Spermatophyta</taxon>
        <taxon>Magnoliopsida</taxon>
        <taxon>eudicotyledons</taxon>
        <taxon>Gunneridae</taxon>
        <taxon>Pentapetalae</taxon>
        <taxon>asterids</taxon>
        <taxon>campanulids</taxon>
        <taxon>Asterales</taxon>
        <taxon>Asteraceae</taxon>
        <taxon>Asteroideae</taxon>
        <taxon>Anthemideae</taxon>
        <taxon>Artemisiinae</taxon>
        <taxon>Artemisia</taxon>
    </lineage>
</organism>
<dbReference type="InterPro" id="IPR016135">
    <property type="entry name" value="UBQ-conjugating_enzyme/RWD"/>
</dbReference>
<dbReference type="Gene3D" id="3.10.110.10">
    <property type="entry name" value="Ubiquitin Conjugating Enzyme"/>
    <property type="match status" value="1"/>
</dbReference>
<dbReference type="STRING" id="35608.A0A2U1MYF7"/>
<dbReference type="Proteomes" id="UP000245207">
    <property type="component" value="Unassembled WGS sequence"/>
</dbReference>